<proteinExistence type="predicted"/>
<sequence length="46" mass="5054">MITLLLSSAFAFIAGAVGGVLLYRNNVDRARRLEAKAKTIAEEFKK</sequence>
<protein>
    <submittedName>
        <fullName evidence="1">Uncharacterized protein</fullName>
    </submittedName>
</protein>
<organism evidence="1">
    <name type="scientific">uncultured Caudovirales phage</name>
    <dbReference type="NCBI Taxonomy" id="2100421"/>
    <lineage>
        <taxon>Viruses</taxon>
        <taxon>Duplodnaviria</taxon>
        <taxon>Heunggongvirae</taxon>
        <taxon>Uroviricota</taxon>
        <taxon>Caudoviricetes</taxon>
        <taxon>Peduoviridae</taxon>
        <taxon>Maltschvirus</taxon>
        <taxon>Maltschvirus maltsch</taxon>
    </lineage>
</organism>
<gene>
    <name evidence="1" type="ORF">UFOVP341_2</name>
</gene>
<evidence type="ECO:0000313" key="1">
    <source>
        <dbReference type="EMBL" id="CAB4138784.1"/>
    </source>
</evidence>
<dbReference type="EMBL" id="LR796363">
    <property type="protein sequence ID" value="CAB4138784.1"/>
    <property type="molecule type" value="Genomic_DNA"/>
</dbReference>
<reference evidence="1" key="1">
    <citation type="submission" date="2020-04" db="EMBL/GenBank/DDBJ databases">
        <authorList>
            <person name="Chiriac C."/>
            <person name="Salcher M."/>
            <person name="Ghai R."/>
            <person name="Kavagutti S V."/>
        </authorList>
    </citation>
    <scope>NUCLEOTIDE SEQUENCE</scope>
</reference>
<name>A0A6J5LVY1_9CAUD</name>
<accession>A0A6J5LVY1</accession>